<organism evidence="1 2">
    <name type="scientific">Bacillus phage vB_BanS_Sophrita</name>
    <dbReference type="NCBI Taxonomy" id="2894790"/>
    <lineage>
        <taxon>Viruses</taxon>
        <taxon>Duplodnaviria</taxon>
        <taxon>Heunggongvirae</taxon>
        <taxon>Uroviricota</taxon>
        <taxon>Caudoviricetes</taxon>
        <taxon>Joanripponvirinae</taxon>
        <taxon>Sophritavirus</taxon>
        <taxon>Sophritavirus sophrita</taxon>
    </lineage>
</organism>
<sequence length="44" mass="5117">MMSVKKILSVLLIASVILNVFLFVKWQDKSKSYDNVRKMAEITE</sequence>
<dbReference type="EMBL" id="OK499991">
    <property type="protein sequence ID" value="UGO50634.1"/>
    <property type="molecule type" value="Genomic_DNA"/>
</dbReference>
<evidence type="ECO:0000313" key="1">
    <source>
        <dbReference type="EMBL" id="UGO50634.1"/>
    </source>
</evidence>
<proteinExistence type="predicted"/>
<dbReference type="Proteomes" id="UP000827460">
    <property type="component" value="Segment"/>
</dbReference>
<gene>
    <name evidence="1" type="ORF">SOPHRITA_43</name>
</gene>
<keyword evidence="2" id="KW-1185">Reference proteome</keyword>
<name>A0AAE9CDW5_9CAUD</name>
<evidence type="ECO:0000313" key="2">
    <source>
        <dbReference type="Proteomes" id="UP000827460"/>
    </source>
</evidence>
<reference evidence="1" key="1">
    <citation type="submission" date="2021-10" db="EMBL/GenBank/DDBJ databases">
        <authorList>
            <person name="Lavering E.D."/>
            <person name="James R."/>
            <person name="Fairholm J.D."/>
            <person name="Ogilvie B.H."/>
            <person name="Thurgood T.L."/>
            <person name="Robison R.A."/>
            <person name="Grose J.H."/>
        </authorList>
    </citation>
    <scope>NUCLEOTIDE SEQUENCE</scope>
</reference>
<protein>
    <submittedName>
        <fullName evidence="1">Uncharacterized protein</fullName>
    </submittedName>
</protein>
<accession>A0AAE9CDW5</accession>